<reference evidence="1" key="1">
    <citation type="journal article" date="2015" name="Genome Announc.">
        <title>Draft Genome Sequence of Tolypothrix boutellei Strain VB521301.</title>
        <authorList>
            <person name="Chandrababunaidu M.M."/>
            <person name="Singh D."/>
            <person name="Sen D."/>
            <person name="Bhan S."/>
            <person name="Das S."/>
            <person name="Gupta A."/>
            <person name="Adhikary S.P."/>
            <person name="Tripathy S."/>
        </authorList>
    </citation>
    <scope>NUCLEOTIDE SEQUENCE</scope>
    <source>
        <strain evidence="1">VB521301</strain>
    </source>
</reference>
<accession>A0A8S9SVU0</accession>
<protein>
    <submittedName>
        <fullName evidence="1">Uncharacterized protein</fullName>
    </submittedName>
</protein>
<dbReference type="RefSeq" id="WP_038092366.1">
    <property type="nucleotide sequence ID" value="NZ_JHEG04000001.1"/>
</dbReference>
<reference evidence="1" key="2">
    <citation type="submission" date="2019-11" db="EMBL/GenBank/DDBJ databases">
        <title>Improved Assembly of Tolypothrix boutellei genome.</title>
        <authorList>
            <person name="Sarangi A.N."/>
            <person name="Mukherjee M."/>
            <person name="Ghosh S."/>
            <person name="Singh D."/>
            <person name="Das A."/>
            <person name="Kant S."/>
            <person name="Prusty A."/>
            <person name="Tripathy S."/>
        </authorList>
    </citation>
    <scope>NUCLEOTIDE SEQUENCE</scope>
    <source>
        <strain evidence="1">VB521301</strain>
    </source>
</reference>
<evidence type="ECO:0000313" key="2">
    <source>
        <dbReference type="Proteomes" id="UP000029738"/>
    </source>
</evidence>
<keyword evidence="2" id="KW-1185">Reference proteome</keyword>
<dbReference type="Proteomes" id="UP000029738">
    <property type="component" value="Unassembled WGS sequence"/>
</dbReference>
<gene>
    <name evidence="1" type="ORF">DA73_0400000035</name>
</gene>
<sequence length="152" mass="18386">MPGTRTRSGMDSYRKIFEEYLEKQISFLQWSRYKTEFLETGLALNAKNLKLFANFKKHCPRHALNKFVLSTMTQFQQKCRSKTEWLGKEVFETIRKLNPQIEEWQMYRAFYRVGLGFKSSRRYSKEQVFYVIFYALLYGDNKRDERKSDGRL</sequence>
<proteinExistence type="predicted"/>
<name>A0A8S9SVU0_9CYAN</name>
<dbReference type="AlphaFoldDB" id="A0A8S9SVU0"/>
<evidence type="ECO:0000313" key="1">
    <source>
        <dbReference type="EMBL" id="KAF3884066.1"/>
    </source>
</evidence>
<comment type="caution">
    <text evidence="1">The sequence shown here is derived from an EMBL/GenBank/DDBJ whole genome shotgun (WGS) entry which is preliminary data.</text>
</comment>
<dbReference type="EMBL" id="JHEG04000001">
    <property type="protein sequence ID" value="KAF3884066.1"/>
    <property type="molecule type" value="Genomic_DNA"/>
</dbReference>
<organism evidence="1 2">
    <name type="scientific">Tolypothrix bouteillei VB521301</name>
    <dbReference type="NCBI Taxonomy" id="1479485"/>
    <lineage>
        <taxon>Bacteria</taxon>
        <taxon>Bacillati</taxon>
        <taxon>Cyanobacteriota</taxon>
        <taxon>Cyanophyceae</taxon>
        <taxon>Nostocales</taxon>
        <taxon>Tolypothrichaceae</taxon>
        <taxon>Tolypothrix</taxon>
    </lineage>
</organism>